<evidence type="ECO:0000313" key="2">
    <source>
        <dbReference type="EMBL" id="AEL24394.1"/>
    </source>
</evidence>
<reference evidence="3" key="1">
    <citation type="submission" date="2011-07" db="EMBL/GenBank/DDBJ databases">
        <title>The complete genome of Cyclobacterium marinum DSM 745.</title>
        <authorList>
            <person name="Lucas S."/>
            <person name="Han J."/>
            <person name="Lapidus A."/>
            <person name="Bruce D."/>
            <person name="Goodwin L."/>
            <person name="Pitluck S."/>
            <person name="Peters L."/>
            <person name="Kyrpides N."/>
            <person name="Mavromatis K."/>
            <person name="Ivanova N."/>
            <person name="Ovchinnikova G."/>
            <person name="Chertkov O."/>
            <person name="Detter J.C."/>
            <person name="Tapia R."/>
            <person name="Han C."/>
            <person name="Land M."/>
            <person name="Hauser L."/>
            <person name="Markowitz V."/>
            <person name="Cheng J.-F."/>
            <person name="Hugenholtz P."/>
            <person name="Woyke T."/>
            <person name="Wu D."/>
            <person name="Tindall B."/>
            <person name="Schuetze A."/>
            <person name="Brambilla E."/>
            <person name="Klenk H.-P."/>
            <person name="Eisen J.A."/>
        </authorList>
    </citation>
    <scope>NUCLEOTIDE SEQUENCE [LARGE SCALE GENOMIC DNA]</scope>
    <source>
        <strain evidence="3">ATCC 25205 / DSM 745 / LMG 13164 / NCIMB 1802</strain>
    </source>
</reference>
<keyword evidence="3" id="KW-1185">Reference proteome</keyword>
<dbReference type="NCBIfam" id="NF047389">
    <property type="entry name" value="ATPase_Sll1717"/>
    <property type="match status" value="1"/>
</dbReference>
<proteinExistence type="predicted"/>
<dbReference type="KEGG" id="cmr:Cycma_0619"/>
<dbReference type="HOGENOM" id="CLU_355511_0_0_10"/>
<dbReference type="OrthoDB" id="9815193at2"/>
<evidence type="ECO:0000313" key="3">
    <source>
        <dbReference type="Proteomes" id="UP000001635"/>
    </source>
</evidence>
<name>G0IZC1_CYCMS</name>
<accession>G0IZC1</accession>
<dbReference type="InterPro" id="IPR059206">
    <property type="entry name" value="Sll1717-like"/>
</dbReference>
<dbReference type="RefSeq" id="WP_014018692.1">
    <property type="nucleotide sequence ID" value="NC_015914.1"/>
</dbReference>
<evidence type="ECO:0000256" key="1">
    <source>
        <dbReference type="SAM" id="Coils"/>
    </source>
</evidence>
<dbReference type="AlphaFoldDB" id="G0IZC1"/>
<organism evidence="2 3">
    <name type="scientific">Cyclobacterium marinum (strain ATCC 25205 / DSM 745 / LMG 13164 / NCIMB 1802)</name>
    <name type="common">Flectobacillus marinus</name>
    <dbReference type="NCBI Taxonomy" id="880070"/>
    <lineage>
        <taxon>Bacteria</taxon>
        <taxon>Pseudomonadati</taxon>
        <taxon>Bacteroidota</taxon>
        <taxon>Cytophagia</taxon>
        <taxon>Cytophagales</taxon>
        <taxon>Cyclobacteriaceae</taxon>
        <taxon>Cyclobacterium</taxon>
    </lineage>
</organism>
<dbReference type="SUPFAM" id="SSF52309">
    <property type="entry name" value="N-(deoxy)ribosyltransferase-like"/>
    <property type="match status" value="1"/>
</dbReference>
<dbReference type="STRING" id="880070.Cycma_0619"/>
<sequence length="780" mass="90690">MKKGFFAYGSDPISSGESVQSAIQEINKSGDFIVKPWSKMNVYGKVIIHEILQEIDTSDFLCADLTGMNQNVLFEIGYALSKNKPIFLVFDTSIVESNRLYKELNLLTNIGYHPYSNSHEIVSGFYEFISERQEGQFESLISSINPAKTNSALFYIKSQHITEYTKSISHIIDRLPTIIDDALENKVETLVWYIEQLLACPALLVEFSSSRRIGEKLQNAKCSLVSGIGIGLEKDVLMVCEKPHNTPLDLKELIRKYNTVSECEKIIIPFVESLNRRIAELLLKTRQRKRTEKTRSDLQKIDFGESVAEHENDKLYSYYVQTSHFDSLIKNEYNLIIGRKGTGKSASLIYLNEVLREDPRNFVCLIKPINFEIDGITMLLERMPEEYEKSFLIEAIWKFLIYTEIARMLYSHIKSKPLYALSVHHENYINFIDENENLYLNDISLRLEEQLNQLNEMYSESSNLSQKEFKVKVSELLHVKTFSALKRQFANVIEDKNEIIVLIDNLDKSWRNSSKINLLSKCLLGLLSVSGRLAHEISVIKSSQKNIKFRLAIFLRSDIFRYVLQFAREPDKIEYTKLKWTDPEAFFRIIEERFVQLNDSAVDGNEFWTKYITSKVGEVGVRDYIMGRTYPRPRDVIYFFKKAQEKAILRGHSMIEENDVREAYKEYSSWVFTSLVVENGISYHQMEDFLYSLISQNPIISKDQLIKFMAEAKISVDVDKVNYFTDHLVNLSVIAREIKPNLFAFEYDFDESRKNKIMADKLNTSRYKIHPALYPFLEIQ</sequence>
<dbReference type="EMBL" id="CP002955">
    <property type="protein sequence ID" value="AEL24394.1"/>
    <property type="molecule type" value="Genomic_DNA"/>
</dbReference>
<protein>
    <submittedName>
        <fullName evidence="2">Uncharacterized protein</fullName>
    </submittedName>
</protein>
<dbReference type="eggNOG" id="COG3613">
    <property type="taxonomic scope" value="Bacteria"/>
</dbReference>
<dbReference type="Gene3D" id="3.40.50.450">
    <property type="match status" value="1"/>
</dbReference>
<feature type="coiled-coil region" evidence="1">
    <location>
        <begin position="440"/>
        <end position="467"/>
    </location>
</feature>
<keyword evidence="1" id="KW-0175">Coiled coil</keyword>
<dbReference type="Proteomes" id="UP000001635">
    <property type="component" value="Chromosome"/>
</dbReference>
<gene>
    <name evidence="2" type="ordered locus">Cycma_0619</name>
</gene>